<reference evidence="2 3" key="2">
    <citation type="submission" date="2018-11" db="EMBL/GenBank/DDBJ databases">
        <authorList>
            <consortium name="Pathogen Informatics"/>
        </authorList>
    </citation>
    <scope>NUCLEOTIDE SEQUENCE [LARGE SCALE GENOMIC DNA]</scope>
    <source>
        <strain evidence="2 3">Egypt</strain>
    </source>
</reference>
<feature type="region of interest" description="Disordered" evidence="1">
    <location>
        <begin position="112"/>
        <end position="143"/>
    </location>
</feature>
<gene>
    <name evidence="2" type="ORF">ECPE_LOCUS5536</name>
</gene>
<protein>
    <submittedName>
        <fullName evidence="4">NT-3</fullName>
    </submittedName>
</protein>
<feature type="region of interest" description="Disordered" evidence="1">
    <location>
        <begin position="35"/>
        <end position="62"/>
    </location>
</feature>
<evidence type="ECO:0000313" key="2">
    <source>
        <dbReference type="EMBL" id="VDP75814.1"/>
    </source>
</evidence>
<dbReference type="OrthoDB" id="6107273at2759"/>
<feature type="compositionally biased region" description="Basic and acidic residues" evidence="1">
    <location>
        <begin position="121"/>
        <end position="143"/>
    </location>
</feature>
<dbReference type="WBParaSite" id="ECPE_0000554901-mRNA-1">
    <property type="protein sequence ID" value="ECPE_0000554901-mRNA-1"/>
    <property type="gene ID" value="ECPE_0000554901"/>
</dbReference>
<reference evidence="4" key="1">
    <citation type="submission" date="2016-06" db="UniProtKB">
        <authorList>
            <consortium name="WormBaseParasite"/>
        </authorList>
    </citation>
    <scope>IDENTIFICATION</scope>
</reference>
<name>A0A183AF01_9TREM</name>
<dbReference type="Proteomes" id="UP000272942">
    <property type="component" value="Unassembled WGS sequence"/>
</dbReference>
<dbReference type="EMBL" id="UZAN01042406">
    <property type="protein sequence ID" value="VDP75814.1"/>
    <property type="molecule type" value="Genomic_DNA"/>
</dbReference>
<proteinExistence type="predicted"/>
<evidence type="ECO:0000313" key="4">
    <source>
        <dbReference type="WBParaSite" id="ECPE_0000554901-mRNA-1"/>
    </source>
</evidence>
<evidence type="ECO:0000256" key="1">
    <source>
        <dbReference type="SAM" id="MobiDB-lite"/>
    </source>
</evidence>
<dbReference type="AlphaFoldDB" id="A0A183AF01"/>
<organism evidence="4">
    <name type="scientific">Echinostoma caproni</name>
    <dbReference type="NCBI Taxonomy" id="27848"/>
    <lineage>
        <taxon>Eukaryota</taxon>
        <taxon>Metazoa</taxon>
        <taxon>Spiralia</taxon>
        <taxon>Lophotrochozoa</taxon>
        <taxon>Platyhelminthes</taxon>
        <taxon>Trematoda</taxon>
        <taxon>Digenea</taxon>
        <taxon>Plagiorchiida</taxon>
        <taxon>Echinostomata</taxon>
        <taxon>Echinostomatoidea</taxon>
        <taxon>Echinostomatidae</taxon>
        <taxon>Echinostoma</taxon>
    </lineage>
</organism>
<evidence type="ECO:0000313" key="3">
    <source>
        <dbReference type="Proteomes" id="UP000272942"/>
    </source>
</evidence>
<keyword evidence="3" id="KW-1185">Reference proteome</keyword>
<sequence length="176" mass="21016">MISFKFCFADEYDNWRQRLRGRLYAELDQRVRRAVQTPPRERLRRRSQTVQDQSDESSSAQQIRMRQLVNKMNEMAGATRKVQLVDVPPKPMFCNTVDLRLHPETHQWRRRWNRDSPPVIKRTEQTNRRPVSSDDEKTSADHSRWIQQSLKKWLDRSQVVDRDSVSEVIIISLPTT</sequence>
<accession>A0A183AF01</accession>